<comment type="caution">
    <text evidence="7">The sequence shown here is derived from an EMBL/GenBank/DDBJ whole genome shotgun (WGS) entry which is preliminary data.</text>
</comment>
<keyword evidence="3 5" id="KW-1133">Transmembrane helix</keyword>
<sequence>MFLREWGSCGPRRIRRYRGGVTVILAATGVQADFTQETWWITLIKALFIIVYLIASVIMALWVERRGLARMQTRPGPNVAGPLGLFQAFADAGKLLFKEDIWTSRADKFMYLLGPTVMAFTAFSVLAVIPMGPNVSLFGHSSPLQLADTPVAALYILAMTSLGLYGIVLGGWSARSTLPLYGAVRSSAQVISYELSMGLALVSVFLMTGSMSTSEIVSTQTTLWWCLPLFPAFVIYLISMVGEVNRLPFDLPEAEGELVAGHMTEYSSMKFGWYYLAEYINMLNVSAVATTMFFGGWHAPWPEGLIPFMEGGWWGILWFTLKVWFFMFLMIWTRATLMRFRYDQFMSLGWKILIPISLGWLVIVAVQQGLMAWSGISLPVIVAIIAGVAIVAIFLISWLGDSKPVTTEEAEADEVFDAFAGGYPAPPVGDQQLPPSPRAGRATVAVAVGTAEVLEASDSQTLQSKEHSDE</sequence>
<evidence type="ECO:0000313" key="7">
    <source>
        <dbReference type="EMBL" id="MSS83340.1"/>
    </source>
</evidence>
<evidence type="ECO:0000256" key="3">
    <source>
        <dbReference type="ARBA" id="ARBA00022989"/>
    </source>
</evidence>
<feature type="transmembrane region" description="Helical" evidence="5">
    <location>
        <begin position="109"/>
        <end position="132"/>
    </location>
</feature>
<dbReference type="AlphaFoldDB" id="A0A6N7VQU8"/>
<keyword evidence="5" id="KW-1003">Cell membrane</keyword>
<dbReference type="Proteomes" id="UP000470875">
    <property type="component" value="Unassembled WGS sequence"/>
</dbReference>
<keyword evidence="4 5" id="KW-0472">Membrane</keyword>
<evidence type="ECO:0000256" key="2">
    <source>
        <dbReference type="ARBA" id="ARBA00022692"/>
    </source>
</evidence>
<dbReference type="PANTHER" id="PTHR11432:SF3">
    <property type="entry name" value="NADH-UBIQUINONE OXIDOREDUCTASE CHAIN 1"/>
    <property type="match status" value="1"/>
</dbReference>
<comment type="subcellular location">
    <subcellularLocation>
        <location evidence="5 6">Cell membrane</location>
        <topology evidence="5 6">Multi-pass membrane protein</topology>
    </subcellularLocation>
    <subcellularLocation>
        <location evidence="1">Membrane</location>
        <topology evidence="1">Multi-pass membrane protein</topology>
    </subcellularLocation>
</comment>
<organism evidence="7 8">
    <name type="scientific">Scrofimicrobium canadense</name>
    <dbReference type="NCBI Taxonomy" id="2652290"/>
    <lineage>
        <taxon>Bacteria</taxon>
        <taxon>Bacillati</taxon>
        <taxon>Actinomycetota</taxon>
        <taxon>Actinomycetes</taxon>
        <taxon>Actinomycetales</taxon>
        <taxon>Actinomycetaceae</taxon>
        <taxon>Scrofimicrobium</taxon>
    </lineage>
</organism>
<keyword evidence="5" id="KW-0830">Ubiquinone</keyword>
<keyword evidence="7" id="KW-0560">Oxidoreductase</keyword>
<feature type="transmembrane region" description="Helical" evidence="5">
    <location>
        <begin position="152"/>
        <end position="172"/>
    </location>
</feature>
<dbReference type="InterPro" id="IPR001694">
    <property type="entry name" value="NADH_UbQ_OxRdtase_su1/FPO"/>
</dbReference>
<feature type="transmembrane region" description="Helical" evidence="5">
    <location>
        <begin position="193"/>
        <end position="210"/>
    </location>
</feature>
<keyword evidence="5" id="KW-1278">Translocase</keyword>
<feature type="transmembrane region" description="Helical" evidence="5">
    <location>
        <begin position="222"/>
        <end position="241"/>
    </location>
</feature>
<comment type="similarity">
    <text evidence="5 6">Belongs to the complex I subunit 1 family.</text>
</comment>
<protein>
    <recommendedName>
        <fullName evidence="5">NADH-quinone oxidoreductase subunit H</fullName>
        <ecNumber evidence="5">7.1.1.-</ecNumber>
    </recommendedName>
    <alternativeName>
        <fullName evidence="5">NADH dehydrogenase I subunit H</fullName>
    </alternativeName>
    <alternativeName>
        <fullName evidence="5">NDH-1 subunit H</fullName>
    </alternativeName>
</protein>
<dbReference type="PROSITE" id="PS00668">
    <property type="entry name" value="COMPLEX1_ND1_2"/>
    <property type="match status" value="1"/>
</dbReference>
<keyword evidence="8" id="KW-1185">Reference proteome</keyword>
<evidence type="ECO:0000256" key="4">
    <source>
        <dbReference type="ARBA" id="ARBA00023136"/>
    </source>
</evidence>
<keyword evidence="5 6" id="KW-0520">NAD</keyword>
<comment type="subunit">
    <text evidence="5">NDH-1 is composed of 14 different subunits. Subunits NuoA, H, J, K, L, M, N constitute the membrane sector of the complex.</text>
</comment>
<evidence type="ECO:0000313" key="8">
    <source>
        <dbReference type="Proteomes" id="UP000470875"/>
    </source>
</evidence>
<dbReference type="PANTHER" id="PTHR11432">
    <property type="entry name" value="NADH DEHYDROGENASE SUBUNIT 1"/>
    <property type="match status" value="1"/>
</dbReference>
<dbReference type="GO" id="GO:0009060">
    <property type="term" value="P:aerobic respiration"/>
    <property type="evidence" value="ECO:0007669"/>
    <property type="project" value="TreeGrafter"/>
</dbReference>
<dbReference type="Pfam" id="PF00146">
    <property type="entry name" value="NADHdh"/>
    <property type="match status" value="1"/>
</dbReference>
<feature type="transmembrane region" description="Helical" evidence="5">
    <location>
        <begin position="42"/>
        <end position="63"/>
    </location>
</feature>
<feature type="transmembrane region" description="Helical" evidence="5">
    <location>
        <begin position="311"/>
        <end position="332"/>
    </location>
</feature>
<dbReference type="GO" id="GO:0005886">
    <property type="term" value="C:plasma membrane"/>
    <property type="evidence" value="ECO:0007669"/>
    <property type="project" value="UniProtKB-SubCell"/>
</dbReference>
<dbReference type="GO" id="GO:0048038">
    <property type="term" value="F:quinone binding"/>
    <property type="evidence" value="ECO:0007669"/>
    <property type="project" value="UniProtKB-KW"/>
</dbReference>
<evidence type="ECO:0000256" key="1">
    <source>
        <dbReference type="ARBA" id="ARBA00004141"/>
    </source>
</evidence>
<accession>A0A6N7VQU8</accession>
<feature type="transmembrane region" description="Helical" evidence="5">
    <location>
        <begin position="376"/>
        <end position="399"/>
    </location>
</feature>
<reference evidence="7 8" key="1">
    <citation type="submission" date="2019-08" db="EMBL/GenBank/DDBJ databases">
        <title>In-depth cultivation of the pig gut microbiome towards novel bacterial diversity and tailored functional studies.</title>
        <authorList>
            <person name="Wylensek D."/>
            <person name="Hitch T.C.A."/>
            <person name="Clavel T."/>
        </authorList>
    </citation>
    <scope>NUCLEOTIDE SEQUENCE [LARGE SCALE GENOMIC DNA]</scope>
    <source>
        <strain evidence="7 8">WB03_NA08</strain>
    </source>
</reference>
<evidence type="ECO:0000256" key="5">
    <source>
        <dbReference type="HAMAP-Rule" id="MF_01350"/>
    </source>
</evidence>
<comment type="function">
    <text evidence="5">NDH-1 shuttles electrons from NADH, via FMN and iron-sulfur (Fe-S) centers, to quinones in the respiratory chain. The immediate electron acceptor for the enzyme in this species is believed to be ubiquinone. Couples the redox reaction to proton translocation (for every two electrons transferred, four hydrogen ions are translocated across the cytoplasmic membrane), and thus conserves the redox energy in a proton gradient. This subunit may bind ubiquinone.</text>
</comment>
<comment type="catalytic activity">
    <reaction evidence="5">
        <text>a quinone + NADH + 5 H(+)(in) = a quinol + NAD(+) + 4 H(+)(out)</text>
        <dbReference type="Rhea" id="RHEA:57888"/>
        <dbReference type="ChEBI" id="CHEBI:15378"/>
        <dbReference type="ChEBI" id="CHEBI:24646"/>
        <dbReference type="ChEBI" id="CHEBI:57540"/>
        <dbReference type="ChEBI" id="CHEBI:57945"/>
        <dbReference type="ChEBI" id="CHEBI:132124"/>
    </reaction>
</comment>
<dbReference type="EMBL" id="VULO01000001">
    <property type="protein sequence ID" value="MSS83340.1"/>
    <property type="molecule type" value="Genomic_DNA"/>
</dbReference>
<feature type="transmembrane region" description="Helical" evidence="5">
    <location>
        <begin position="279"/>
        <end position="299"/>
    </location>
</feature>
<evidence type="ECO:0000256" key="6">
    <source>
        <dbReference type="RuleBase" id="RU000471"/>
    </source>
</evidence>
<dbReference type="NCBIfam" id="NF004743">
    <property type="entry name" value="PRK06076.1-4"/>
    <property type="match status" value="1"/>
</dbReference>
<dbReference type="EC" id="7.1.1.-" evidence="5"/>
<proteinExistence type="inferred from homology"/>
<keyword evidence="2 5" id="KW-0812">Transmembrane</keyword>
<dbReference type="InterPro" id="IPR018086">
    <property type="entry name" value="NADH_UbQ_OxRdtase_su1_CS"/>
</dbReference>
<dbReference type="GO" id="GO:0016655">
    <property type="term" value="F:oxidoreductase activity, acting on NAD(P)H, quinone or similar compound as acceptor"/>
    <property type="evidence" value="ECO:0007669"/>
    <property type="project" value="UniProtKB-UniRule"/>
</dbReference>
<dbReference type="GO" id="GO:0003954">
    <property type="term" value="F:NADH dehydrogenase activity"/>
    <property type="evidence" value="ECO:0007669"/>
    <property type="project" value="TreeGrafter"/>
</dbReference>
<feature type="transmembrane region" description="Helical" evidence="5">
    <location>
        <begin position="352"/>
        <end position="370"/>
    </location>
</feature>
<dbReference type="HAMAP" id="MF_01350">
    <property type="entry name" value="NDH1_NuoH"/>
    <property type="match status" value="1"/>
</dbReference>
<keyword evidence="5" id="KW-0874">Quinone</keyword>
<name>A0A6N7VQU8_9ACTO</name>
<gene>
    <name evidence="5 7" type="primary">nuoH</name>
    <name evidence="7" type="ORF">FYJ24_00870</name>
</gene>